<protein>
    <submittedName>
        <fullName evidence="1">Uncharacterized protein</fullName>
    </submittedName>
</protein>
<evidence type="ECO:0000313" key="2">
    <source>
        <dbReference type="Proteomes" id="UP000291483"/>
    </source>
</evidence>
<dbReference type="InterPro" id="IPR058009">
    <property type="entry name" value="TTP_Phage_16"/>
</dbReference>
<name>A0A4Q8AKA6_9MICO</name>
<dbReference type="Pfam" id="PF25595">
    <property type="entry name" value="Phage_TTP_16"/>
    <property type="match status" value="1"/>
</dbReference>
<dbReference type="OrthoDB" id="5072728at2"/>
<dbReference type="AlphaFoldDB" id="A0A4Q8AKA6"/>
<gene>
    <name evidence="1" type="ORF">EV379_1248</name>
</gene>
<sequence>MALEEIPEGVVSDGNGLVLFVPTIANPAAPTVAELSAGTVKKLTYSITGDGYNHTVTINKVTANRLTLKQQIQYDGTETDDLSITYVYTNTEDDVIRIALPQGTTGYIVERWAIPNETAITAAQIVDVIPIKASVPTKNAPVTNQELTRTQALNVTGTVHRDVVVVAGA</sequence>
<proteinExistence type="predicted"/>
<comment type="caution">
    <text evidence="1">The sequence shown here is derived from an EMBL/GenBank/DDBJ whole genome shotgun (WGS) entry which is preliminary data.</text>
</comment>
<reference evidence="1 2" key="1">
    <citation type="submission" date="2019-02" db="EMBL/GenBank/DDBJ databases">
        <title>Sequencing the genomes of 1000 actinobacteria strains.</title>
        <authorList>
            <person name="Klenk H.-P."/>
        </authorList>
    </citation>
    <scope>NUCLEOTIDE SEQUENCE [LARGE SCALE GENOMIC DNA]</scope>
    <source>
        <strain evidence="1 2">DSM 18319</strain>
    </source>
</reference>
<keyword evidence="2" id="KW-1185">Reference proteome</keyword>
<evidence type="ECO:0000313" key="1">
    <source>
        <dbReference type="EMBL" id="RZU64937.1"/>
    </source>
</evidence>
<dbReference type="RefSeq" id="WP_130505362.1">
    <property type="nucleotide sequence ID" value="NZ_SHLC01000001.1"/>
</dbReference>
<accession>A0A4Q8AKA6</accession>
<dbReference type="EMBL" id="SHLC01000001">
    <property type="protein sequence ID" value="RZU64937.1"/>
    <property type="molecule type" value="Genomic_DNA"/>
</dbReference>
<organism evidence="1 2">
    <name type="scientific">Microterricola gilva</name>
    <dbReference type="NCBI Taxonomy" id="393267"/>
    <lineage>
        <taxon>Bacteria</taxon>
        <taxon>Bacillati</taxon>
        <taxon>Actinomycetota</taxon>
        <taxon>Actinomycetes</taxon>
        <taxon>Micrococcales</taxon>
        <taxon>Microbacteriaceae</taxon>
        <taxon>Microterricola</taxon>
    </lineage>
</organism>
<dbReference type="Proteomes" id="UP000291483">
    <property type="component" value="Unassembled WGS sequence"/>
</dbReference>